<dbReference type="EMBL" id="BDCO01000002">
    <property type="protein sequence ID" value="GAT32094.1"/>
    <property type="molecule type" value="Genomic_DNA"/>
</dbReference>
<keyword evidence="1" id="KW-0732">Signal</keyword>
<dbReference type="Proteomes" id="UP000076023">
    <property type="component" value="Unassembled WGS sequence"/>
</dbReference>
<feature type="chain" id="PRO_5007524434" evidence="1">
    <location>
        <begin position="21"/>
        <end position="88"/>
    </location>
</feature>
<organism evidence="2 3">
    <name type="scientific">Terrimicrobium sacchariphilum</name>
    <dbReference type="NCBI Taxonomy" id="690879"/>
    <lineage>
        <taxon>Bacteria</taxon>
        <taxon>Pseudomonadati</taxon>
        <taxon>Verrucomicrobiota</taxon>
        <taxon>Terrimicrobiia</taxon>
        <taxon>Terrimicrobiales</taxon>
        <taxon>Terrimicrobiaceae</taxon>
        <taxon>Terrimicrobium</taxon>
    </lineage>
</organism>
<keyword evidence="3" id="KW-1185">Reference proteome</keyword>
<accession>A0A146G502</accession>
<sequence length="88" mass="9157">MKLLPTLAAVLAAVSLTSCSVPPRPIVKGKATSGTVWHFSLASGQSNNGFGIPVGADVEVYDQVVVIRTDDGITRVAPLSHVSELTLK</sequence>
<gene>
    <name evidence="2" type="ORF">TSACC_2491</name>
</gene>
<dbReference type="RefSeq" id="WP_153811224.1">
    <property type="nucleotide sequence ID" value="NZ_BDCO01000002.1"/>
</dbReference>
<evidence type="ECO:0000313" key="2">
    <source>
        <dbReference type="EMBL" id="GAT32094.1"/>
    </source>
</evidence>
<feature type="signal peptide" evidence="1">
    <location>
        <begin position="1"/>
        <end position="20"/>
    </location>
</feature>
<dbReference type="InParanoid" id="A0A146G502"/>
<reference evidence="3" key="1">
    <citation type="journal article" date="2017" name="Genome Announc.">
        <title>Draft Genome Sequence of Terrimicrobium sacchariphilum NM-5T, a Facultative Anaerobic Soil Bacterium of the Class Spartobacteria.</title>
        <authorList>
            <person name="Qiu Y.L."/>
            <person name="Tourlousse D.M."/>
            <person name="Matsuura N."/>
            <person name="Ohashi A."/>
            <person name="Sekiguchi Y."/>
        </authorList>
    </citation>
    <scope>NUCLEOTIDE SEQUENCE [LARGE SCALE GENOMIC DNA]</scope>
    <source>
        <strain evidence="3">NM-5</strain>
    </source>
</reference>
<dbReference type="AlphaFoldDB" id="A0A146G502"/>
<dbReference type="PROSITE" id="PS51257">
    <property type="entry name" value="PROKAR_LIPOPROTEIN"/>
    <property type="match status" value="1"/>
</dbReference>
<comment type="caution">
    <text evidence="2">The sequence shown here is derived from an EMBL/GenBank/DDBJ whole genome shotgun (WGS) entry which is preliminary data.</text>
</comment>
<protein>
    <submittedName>
        <fullName evidence="2">Uncharacterized protein</fullName>
    </submittedName>
</protein>
<name>A0A146G502_TERSA</name>
<proteinExistence type="predicted"/>
<evidence type="ECO:0000256" key="1">
    <source>
        <dbReference type="SAM" id="SignalP"/>
    </source>
</evidence>
<evidence type="ECO:0000313" key="3">
    <source>
        <dbReference type="Proteomes" id="UP000076023"/>
    </source>
</evidence>